<dbReference type="InterPro" id="IPR006342">
    <property type="entry name" value="FkbM_mtfrase"/>
</dbReference>
<keyword evidence="2" id="KW-0812">Transmembrane</keyword>
<dbReference type="Pfam" id="PF05050">
    <property type="entry name" value="Methyltransf_21"/>
    <property type="match status" value="1"/>
</dbReference>
<dbReference type="InterPro" id="IPR029063">
    <property type="entry name" value="SAM-dependent_MTases_sf"/>
</dbReference>
<dbReference type="EMBL" id="CAXAMM010005758">
    <property type="protein sequence ID" value="CAK9008450.1"/>
    <property type="molecule type" value="Genomic_DNA"/>
</dbReference>
<reference evidence="5 6" key="1">
    <citation type="submission" date="2024-02" db="EMBL/GenBank/DDBJ databases">
        <authorList>
            <person name="Chen Y."/>
            <person name="Shah S."/>
            <person name="Dougan E. K."/>
            <person name="Thang M."/>
            <person name="Chan C."/>
        </authorList>
    </citation>
    <scope>NUCLEOTIDE SEQUENCE [LARGE SCALE GENOMIC DNA]</scope>
</reference>
<feature type="domain" description="Methyltransferase FkbM" evidence="3">
    <location>
        <begin position="630"/>
        <end position="766"/>
    </location>
</feature>
<feature type="transmembrane region" description="Helical" evidence="2">
    <location>
        <begin position="81"/>
        <end position="98"/>
    </location>
</feature>
<sequence>MAESSGGEDLTLQHVVVLGILFNMMMFHVRLAKPDILSALNVLRTWAQNQEVSRREKQKQLRVEEQMFQARLHNLRMASRFLVHLSMFAILVFSWRLFCSPSWPNACRVLVTSFVYGFDTLTNLKVVQVTTAFQWRLAEGMLLTSHAIFVLANATTDVGEFLALDRLSSLIFFVIAFVFMDSSVTVPVYCFEALLQFFRYSKLAGDLSSLQVYSALVSSVLIMVTIILLEQVMRARVCDGDLLLDQDFVISDDASGLEHLLKIQKLKDKNFLDLFLEDESREAFRSFVDTNSQQPMPRGLRVSLQGAYGPVSMDIFQTPIPALGPGHRVLAIKGDLDVPIPDALPGSTPVLTGPDSPTKSPLSPRSITSEVTVEAYEELVQVSFLVNNSGGLLDILEARIKFKRQSEASKLRLGMPTLRGILRPGDCALVERTLASSFQSRSSPGQRKHLKTPLLLRLLGEARASYVRARTAYVTLPEDTWGANAPSFWMKLKDFDPLPRELEGIREEGGQILELEALHKVCDAYLWLASRFPDAFVDVKLADQARAMVAQRIGQALRMFTVAISLACFSVAFSAHLRSNVTHSTVHQVSALSRVAGTNGDQDEPTCQCMANNAAWKTSERSEAKCIFIDLGAADGNTFAKFIENDYGPVKNCPNGKWEAYLVEANPQFTKELKALEENFPGQVHSLAEHAAFSCEGTTSFFIDVDASHNHWGSSLYGDAPDAVKSGKVQVTVPMINIVQLIAESVRPEDWVMLKVDIEGAEYNLLPCLAQFKDAGTLGARTAHGRSSKSASWRFLFPPSPRHNSMSLPFFVRLCRS</sequence>
<organism evidence="5 6">
    <name type="scientific">Durusdinium trenchii</name>
    <dbReference type="NCBI Taxonomy" id="1381693"/>
    <lineage>
        <taxon>Eukaryota</taxon>
        <taxon>Sar</taxon>
        <taxon>Alveolata</taxon>
        <taxon>Dinophyceae</taxon>
        <taxon>Suessiales</taxon>
        <taxon>Symbiodiniaceae</taxon>
        <taxon>Durusdinium</taxon>
    </lineage>
</organism>
<feature type="transmembrane region" description="Helical" evidence="2">
    <location>
        <begin position="170"/>
        <end position="198"/>
    </location>
</feature>
<evidence type="ECO:0000259" key="3">
    <source>
        <dbReference type="Pfam" id="PF05050"/>
    </source>
</evidence>
<keyword evidence="6" id="KW-1185">Reference proteome</keyword>
<evidence type="ECO:0000256" key="1">
    <source>
        <dbReference type="SAM" id="MobiDB-lite"/>
    </source>
</evidence>
<dbReference type="Pfam" id="PF12513">
    <property type="entry name" value="SUV3_C"/>
    <property type="match status" value="1"/>
</dbReference>
<name>A0ABP0J284_9DINO</name>
<dbReference type="InterPro" id="IPR022192">
    <property type="entry name" value="SUV3_C"/>
</dbReference>
<evidence type="ECO:0000313" key="5">
    <source>
        <dbReference type="EMBL" id="CAK9008450.1"/>
    </source>
</evidence>
<dbReference type="SUPFAM" id="SSF53335">
    <property type="entry name" value="S-adenosyl-L-methionine-dependent methyltransferases"/>
    <property type="match status" value="1"/>
</dbReference>
<keyword evidence="2" id="KW-1133">Transmembrane helix</keyword>
<evidence type="ECO:0000256" key="2">
    <source>
        <dbReference type="SAM" id="Phobius"/>
    </source>
</evidence>
<comment type="caution">
    <text evidence="5">The sequence shown here is derived from an EMBL/GenBank/DDBJ whole genome shotgun (WGS) entry which is preliminary data.</text>
</comment>
<evidence type="ECO:0000313" key="6">
    <source>
        <dbReference type="Proteomes" id="UP001642464"/>
    </source>
</evidence>
<feature type="domain" description="ATP-dependent RNA helicase SUV3 C-terminal" evidence="4">
    <location>
        <begin position="514"/>
        <end position="558"/>
    </location>
</feature>
<dbReference type="Gene3D" id="1.20.58.1080">
    <property type="match status" value="1"/>
</dbReference>
<dbReference type="Gene3D" id="3.40.50.150">
    <property type="entry name" value="Vaccinia Virus protein VP39"/>
    <property type="match status" value="1"/>
</dbReference>
<gene>
    <name evidence="5" type="ORF">SCF082_LOCUS9866</name>
</gene>
<accession>A0ABP0J284</accession>
<evidence type="ECO:0000259" key="4">
    <source>
        <dbReference type="Pfam" id="PF12513"/>
    </source>
</evidence>
<dbReference type="NCBIfam" id="TIGR01444">
    <property type="entry name" value="fkbM_fam"/>
    <property type="match status" value="1"/>
</dbReference>
<feature type="transmembrane region" description="Helical" evidence="2">
    <location>
        <begin position="210"/>
        <end position="229"/>
    </location>
</feature>
<feature type="region of interest" description="Disordered" evidence="1">
    <location>
        <begin position="344"/>
        <end position="366"/>
    </location>
</feature>
<protein>
    <submittedName>
        <fullName evidence="5">Methyltransf_21 domain-containing protein</fullName>
    </submittedName>
</protein>
<feature type="compositionally biased region" description="Polar residues" evidence="1">
    <location>
        <begin position="355"/>
        <end position="366"/>
    </location>
</feature>
<feature type="transmembrane region" description="Helical" evidence="2">
    <location>
        <begin position="12"/>
        <end position="31"/>
    </location>
</feature>
<dbReference type="Proteomes" id="UP001642464">
    <property type="component" value="Unassembled WGS sequence"/>
</dbReference>
<proteinExistence type="predicted"/>
<keyword evidence="2" id="KW-0472">Membrane</keyword>